<feature type="region of interest" description="Disordered" evidence="9">
    <location>
        <begin position="219"/>
        <end position="243"/>
    </location>
</feature>
<keyword evidence="6" id="KW-0249">Electron transport</keyword>
<keyword evidence="3" id="KW-0813">Transport</keyword>
<keyword evidence="8" id="KW-0472">Membrane</keyword>
<dbReference type="InterPro" id="IPR006806">
    <property type="entry name" value="NDUFA5"/>
</dbReference>
<evidence type="ECO:0000256" key="7">
    <source>
        <dbReference type="ARBA" id="ARBA00023128"/>
    </source>
</evidence>
<accession>A0AA43QLK8</accession>
<organism evidence="10 11">
    <name type="scientific">Ramalina farinacea</name>
    <dbReference type="NCBI Taxonomy" id="258253"/>
    <lineage>
        <taxon>Eukaryota</taxon>
        <taxon>Fungi</taxon>
        <taxon>Dikarya</taxon>
        <taxon>Ascomycota</taxon>
        <taxon>Pezizomycotina</taxon>
        <taxon>Lecanoromycetes</taxon>
        <taxon>OSLEUM clade</taxon>
        <taxon>Lecanoromycetidae</taxon>
        <taxon>Lecanorales</taxon>
        <taxon>Lecanorineae</taxon>
        <taxon>Ramalinaceae</taxon>
        <taxon>Ramalina</taxon>
    </lineage>
</organism>
<comment type="subcellular location">
    <subcellularLocation>
        <location evidence="1">Mitochondrion inner membrane</location>
        <topology evidence="1">Peripheral membrane protein</topology>
        <orientation evidence="1">Matrix side</orientation>
    </subcellularLocation>
</comment>
<dbReference type="Pfam" id="PF04716">
    <property type="entry name" value="ETC_C1_NDUFA5"/>
    <property type="match status" value="1"/>
</dbReference>
<comment type="similarity">
    <text evidence="2">Belongs to the complex I NDUFA5 subunit family.</text>
</comment>
<protein>
    <submittedName>
        <fullName evidence="10">Uncharacterized protein</fullName>
    </submittedName>
</protein>
<dbReference type="AlphaFoldDB" id="A0AA43QLK8"/>
<keyword evidence="11" id="KW-1185">Reference proteome</keyword>
<proteinExistence type="inferred from homology"/>
<dbReference type="Proteomes" id="UP001161017">
    <property type="component" value="Unassembled WGS sequence"/>
</dbReference>
<dbReference type="EMBL" id="JAPUFD010000008">
    <property type="protein sequence ID" value="MDI1488697.1"/>
    <property type="molecule type" value="Genomic_DNA"/>
</dbReference>
<dbReference type="GO" id="GO:0022904">
    <property type="term" value="P:respiratory electron transport chain"/>
    <property type="evidence" value="ECO:0007669"/>
    <property type="project" value="InterPro"/>
</dbReference>
<evidence type="ECO:0000256" key="8">
    <source>
        <dbReference type="ARBA" id="ARBA00023136"/>
    </source>
</evidence>
<gene>
    <name evidence="10" type="ORF">OHK93_007973</name>
</gene>
<evidence type="ECO:0000256" key="2">
    <source>
        <dbReference type="ARBA" id="ARBA00010261"/>
    </source>
</evidence>
<evidence type="ECO:0000256" key="5">
    <source>
        <dbReference type="ARBA" id="ARBA00022792"/>
    </source>
</evidence>
<name>A0AA43QLK8_9LECA</name>
<dbReference type="GO" id="GO:0005743">
    <property type="term" value="C:mitochondrial inner membrane"/>
    <property type="evidence" value="ECO:0007669"/>
    <property type="project" value="UniProtKB-SubCell"/>
</dbReference>
<comment type="caution">
    <text evidence="10">The sequence shown here is derived from an EMBL/GenBank/DDBJ whole genome shotgun (WGS) entry which is preliminary data.</text>
</comment>
<sequence>MRPSVRLSAAVKQGSGRFLEAGNPTGLTGLLTHPSPRPTLIYVYSLTLDRLKQIPETSVYRQSCEALTKHRLQIVDDVRPAGWAEWRGRAMEKIKNNPDMLKPSASRHVYGRIGGRAFVETAPEQEKDDVEWDGESGIATLEGTRTPEEVYINYRAMTEKKPDLGDPLSWEPEPPLDSSQINDIEQQIGAGLIEEVLQVAEGELKLVSTLAESKVWEELEEKPEPGQWDYFTRDQHTKPTQAP</sequence>
<evidence type="ECO:0000256" key="9">
    <source>
        <dbReference type="SAM" id="MobiDB-lite"/>
    </source>
</evidence>
<keyword evidence="5" id="KW-0999">Mitochondrion inner membrane</keyword>
<dbReference type="PANTHER" id="PTHR12653">
    <property type="entry name" value="NADH-UBIQUINONE OXIDOREDUCTASE 13 KD-B SUBUNIT"/>
    <property type="match status" value="1"/>
</dbReference>
<dbReference type="PANTHER" id="PTHR12653:SF0">
    <property type="entry name" value="NADH DEHYDROGENASE [UBIQUINONE] 1 ALPHA SUBCOMPLEX SUBUNIT 5"/>
    <property type="match status" value="1"/>
</dbReference>
<evidence type="ECO:0000256" key="1">
    <source>
        <dbReference type="ARBA" id="ARBA00004443"/>
    </source>
</evidence>
<keyword evidence="4" id="KW-0679">Respiratory chain</keyword>
<evidence type="ECO:0000256" key="4">
    <source>
        <dbReference type="ARBA" id="ARBA00022660"/>
    </source>
</evidence>
<evidence type="ECO:0000313" key="11">
    <source>
        <dbReference type="Proteomes" id="UP001161017"/>
    </source>
</evidence>
<keyword evidence="7" id="KW-0496">Mitochondrion</keyword>
<evidence type="ECO:0000313" key="10">
    <source>
        <dbReference type="EMBL" id="MDI1488697.1"/>
    </source>
</evidence>
<evidence type="ECO:0000256" key="6">
    <source>
        <dbReference type="ARBA" id="ARBA00022982"/>
    </source>
</evidence>
<evidence type="ECO:0000256" key="3">
    <source>
        <dbReference type="ARBA" id="ARBA00022448"/>
    </source>
</evidence>
<reference evidence="10" key="1">
    <citation type="journal article" date="2023" name="Genome Biol. Evol.">
        <title>First Whole Genome Sequence and Flow Cytometry Genome Size Data for the Lichen-Forming Fungus Ramalina farinacea (Ascomycota).</title>
        <authorList>
            <person name="Llewellyn T."/>
            <person name="Mian S."/>
            <person name="Hill R."/>
            <person name="Leitch I.J."/>
            <person name="Gaya E."/>
        </authorList>
    </citation>
    <scope>NUCLEOTIDE SEQUENCE</scope>
    <source>
        <strain evidence="10">LIQ254RAFAR</strain>
    </source>
</reference>